<evidence type="ECO:0000256" key="5">
    <source>
        <dbReference type="ARBA" id="ARBA00022692"/>
    </source>
</evidence>
<keyword evidence="7" id="KW-0249">Electron transport</keyword>
<feature type="transmembrane region" description="Helical" evidence="11">
    <location>
        <begin position="81"/>
        <end position="100"/>
    </location>
</feature>
<feature type="transmembrane region" description="Helical" evidence="11">
    <location>
        <begin position="152"/>
        <end position="170"/>
    </location>
</feature>
<dbReference type="FunFam" id="1.20.120.1770:FF:000001">
    <property type="entry name" value="Cytochrome b reductase 1"/>
    <property type="match status" value="1"/>
</dbReference>
<dbReference type="Proteomes" id="UP000292052">
    <property type="component" value="Unassembled WGS sequence"/>
</dbReference>
<comment type="caution">
    <text evidence="13">The sequence shown here is derived from an EMBL/GenBank/DDBJ whole genome shotgun (WGS) entry which is preliminary data.</text>
</comment>
<evidence type="ECO:0000313" key="14">
    <source>
        <dbReference type="Proteomes" id="UP000292052"/>
    </source>
</evidence>
<keyword evidence="4" id="KW-0349">Heme</keyword>
<organism evidence="13 14">
    <name type="scientific">Asbolus verrucosus</name>
    <name type="common">Desert ironclad beetle</name>
    <dbReference type="NCBI Taxonomy" id="1661398"/>
    <lineage>
        <taxon>Eukaryota</taxon>
        <taxon>Metazoa</taxon>
        <taxon>Ecdysozoa</taxon>
        <taxon>Arthropoda</taxon>
        <taxon>Hexapoda</taxon>
        <taxon>Insecta</taxon>
        <taxon>Pterygota</taxon>
        <taxon>Neoptera</taxon>
        <taxon>Endopterygota</taxon>
        <taxon>Coleoptera</taxon>
        <taxon>Polyphaga</taxon>
        <taxon>Cucujiformia</taxon>
        <taxon>Tenebrionidae</taxon>
        <taxon>Pimeliinae</taxon>
        <taxon>Asbolus</taxon>
    </lineage>
</organism>
<name>A0A482V1S5_ASBVE</name>
<dbReference type="STRING" id="1661398.A0A482V1S5"/>
<comment type="cofactor">
    <cofactor evidence="1">
        <name>heme b</name>
        <dbReference type="ChEBI" id="CHEBI:60344"/>
    </cofactor>
</comment>
<evidence type="ECO:0000256" key="8">
    <source>
        <dbReference type="ARBA" id="ARBA00022989"/>
    </source>
</evidence>
<dbReference type="Gene3D" id="1.20.120.1770">
    <property type="match status" value="1"/>
</dbReference>
<dbReference type="AlphaFoldDB" id="A0A482V1S5"/>
<dbReference type="SMART" id="SM00665">
    <property type="entry name" value="B561"/>
    <property type="match status" value="1"/>
</dbReference>
<dbReference type="OrthoDB" id="907479at2759"/>
<dbReference type="PANTHER" id="PTHR10106">
    <property type="entry name" value="CYTOCHROME B561-RELATED"/>
    <property type="match status" value="1"/>
</dbReference>
<dbReference type="PANTHER" id="PTHR10106:SF0">
    <property type="entry name" value="LD36721P"/>
    <property type="match status" value="1"/>
</dbReference>
<evidence type="ECO:0000256" key="2">
    <source>
        <dbReference type="ARBA" id="ARBA00004141"/>
    </source>
</evidence>
<evidence type="ECO:0000256" key="4">
    <source>
        <dbReference type="ARBA" id="ARBA00022617"/>
    </source>
</evidence>
<evidence type="ECO:0000256" key="11">
    <source>
        <dbReference type="SAM" id="Phobius"/>
    </source>
</evidence>
<dbReference type="EMBL" id="QDEB01132371">
    <property type="protein sequence ID" value="RZB38952.1"/>
    <property type="molecule type" value="Genomic_DNA"/>
</dbReference>
<feature type="transmembrane region" description="Helical" evidence="11">
    <location>
        <begin position="191"/>
        <end position="215"/>
    </location>
</feature>
<proteinExistence type="predicted"/>
<evidence type="ECO:0000256" key="7">
    <source>
        <dbReference type="ARBA" id="ARBA00022982"/>
    </source>
</evidence>
<dbReference type="Pfam" id="PF03188">
    <property type="entry name" value="Cytochrom_B561"/>
    <property type="match status" value="1"/>
</dbReference>
<dbReference type="InterPro" id="IPR043205">
    <property type="entry name" value="CYB561/CYBRD1-like"/>
</dbReference>
<gene>
    <name evidence="13" type="ORF">BDFB_012168</name>
</gene>
<accession>A0A482V1S5</accession>
<protein>
    <submittedName>
        <fullName evidence="13">Cytochrome b561</fullName>
    </submittedName>
</protein>
<dbReference type="GO" id="GO:0046872">
    <property type="term" value="F:metal ion binding"/>
    <property type="evidence" value="ECO:0007669"/>
    <property type="project" value="UniProtKB-KW"/>
</dbReference>
<evidence type="ECO:0000256" key="9">
    <source>
        <dbReference type="ARBA" id="ARBA00023004"/>
    </source>
</evidence>
<keyword evidence="3" id="KW-0813">Transport</keyword>
<dbReference type="GO" id="GO:0016020">
    <property type="term" value="C:membrane"/>
    <property type="evidence" value="ECO:0007669"/>
    <property type="project" value="UniProtKB-SubCell"/>
</dbReference>
<feature type="transmembrane region" description="Helical" evidence="11">
    <location>
        <begin position="41"/>
        <end position="61"/>
    </location>
</feature>
<feature type="transmembrane region" description="Helical" evidence="11">
    <location>
        <begin position="112"/>
        <end position="132"/>
    </location>
</feature>
<evidence type="ECO:0000256" key="10">
    <source>
        <dbReference type="ARBA" id="ARBA00023136"/>
    </source>
</evidence>
<keyword evidence="14" id="KW-1185">Reference proteome</keyword>
<keyword evidence="6" id="KW-0479">Metal-binding</keyword>
<keyword evidence="8 11" id="KW-1133">Transmembrane helix</keyword>
<evidence type="ECO:0000259" key="12">
    <source>
        <dbReference type="PROSITE" id="PS50939"/>
    </source>
</evidence>
<evidence type="ECO:0000256" key="3">
    <source>
        <dbReference type="ARBA" id="ARBA00022448"/>
    </source>
</evidence>
<comment type="subcellular location">
    <subcellularLocation>
        <location evidence="2">Membrane</location>
        <topology evidence="2">Multi-pass membrane protein</topology>
    </subcellularLocation>
</comment>
<keyword evidence="9" id="KW-0408">Iron</keyword>
<keyword evidence="5 11" id="KW-0812">Transmembrane</keyword>
<sequence>MSSDSLSSAEEDVENEQSVGLLSNVMEARAEHLKTRNYRSLYSFTTALGIGALVMILSWLIRYRKGFAWNWDPELQFNWHPLLMTTGLLFLYAQSILIYRTGRNASKKRLKIFHAVLHASAFVLAVIGLKAVFDSHNYASPPKPNLYSLHSWFGLVTVIMFTGQVTVALLPPEITLKYFLYPGLSRSLRQAVLPVHTVTGIATFTLALIAALTGITEKTIWT</sequence>
<dbReference type="PROSITE" id="PS50939">
    <property type="entry name" value="CYTOCHROME_B561"/>
    <property type="match status" value="1"/>
</dbReference>
<feature type="domain" description="Cytochrome b561" evidence="12">
    <location>
        <begin position="44"/>
        <end position="222"/>
    </location>
</feature>
<evidence type="ECO:0000256" key="1">
    <source>
        <dbReference type="ARBA" id="ARBA00001970"/>
    </source>
</evidence>
<reference evidence="13 14" key="1">
    <citation type="submission" date="2017-03" db="EMBL/GenBank/DDBJ databases">
        <title>Genome of the blue death feigning beetle - Asbolus verrucosus.</title>
        <authorList>
            <person name="Rider S.D."/>
        </authorList>
    </citation>
    <scope>NUCLEOTIDE SEQUENCE [LARGE SCALE GENOMIC DNA]</scope>
    <source>
        <strain evidence="13">Butters</strain>
        <tissue evidence="13">Head and leg muscle</tissue>
    </source>
</reference>
<evidence type="ECO:0000256" key="6">
    <source>
        <dbReference type="ARBA" id="ARBA00022723"/>
    </source>
</evidence>
<feature type="non-terminal residue" evidence="13">
    <location>
        <position position="222"/>
    </location>
</feature>
<dbReference type="GO" id="GO:0016491">
    <property type="term" value="F:oxidoreductase activity"/>
    <property type="evidence" value="ECO:0007669"/>
    <property type="project" value="InterPro"/>
</dbReference>
<keyword evidence="10 11" id="KW-0472">Membrane</keyword>
<dbReference type="InterPro" id="IPR006593">
    <property type="entry name" value="Cyt_b561/ferric_Rdtase_TM"/>
</dbReference>
<evidence type="ECO:0000313" key="13">
    <source>
        <dbReference type="EMBL" id="RZB38952.1"/>
    </source>
</evidence>